<dbReference type="Pfam" id="PF00782">
    <property type="entry name" value="DSPc"/>
    <property type="match status" value="1"/>
</dbReference>
<feature type="region of interest" description="Disordered" evidence="1">
    <location>
        <begin position="543"/>
        <end position="581"/>
    </location>
</feature>
<dbReference type="Gene3D" id="2.60.200.40">
    <property type="match status" value="1"/>
</dbReference>
<feature type="domain" description="Tyrosine-protein phosphatase" evidence="3">
    <location>
        <begin position="88"/>
        <end position="235"/>
    </location>
</feature>
<dbReference type="Gene3D" id="3.90.190.10">
    <property type="entry name" value="Protein tyrosine phosphatase superfamily"/>
    <property type="match status" value="1"/>
</dbReference>
<evidence type="ECO:0000259" key="3">
    <source>
        <dbReference type="PROSITE" id="PS50054"/>
    </source>
</evidence>
<dbReference type="PANTHER" id="PTHR47216">
    <property type="match status" value="1"/>
</dbReference>
<reference evidence="6 7" key="1">
    <citation type="journal article" date="2008" name="PLoS Genet.">
        <title>Complete genome sequence of the complex carbohydrate-degrading marine bacterium, Saccharophagus degradans strain 2-40 T.</title>
        <authorList>
            <person name="Weiner R.M."/>
            <person name="Taylor L.E.II."/>
            <person name="Henrissat B."/>
            <person name="Hauser L."/>
            <person name="Land M."/>
            <person name="Coutinho P.M."/>
            <person name="Rancurel C."/>
            <person name="Saunders E.H."/>
            <person name="Longmire A.G."/>
            <person name="Zhang H."/>
            <person name="Bayer E.A."/>
            <person name="Gilbert H.J."/>
            <person name="Larimer F."/>
            <person name="Zhulin I.B."/>
            <person name="Ekborg N.A."/>
            <person name="Lamed R."/>
            <person name="Richardson P.M."/>
            <person name="Borovok I."/>
            <person name="Hutcheson S."/>
        </authorList>
    </citation>
    <scope>NUCLEOTIDE SEQUENCE [LARGE SCALE GENOMIC DNA]</scope>
    <source>
        <strain evidence="7">2-40 / ATCC 43961 / DSM 17024</strain>
    </source>
</reference>
<dbReference type="InterPro" id="IPR001206">
    <property type="entry name" value="Diacylglycerol_kinase_cat_dom"/>
</dbReference>
<dbReference type="PROSITE" id="PS50054">
    <property type="entry name" value="TYR_PHOSPHATASE_DUAL"/>
    <property type="match status" value="1"/>
</dbReference>
<dbReference type="PROSITE" id="PS50056">
    <property type="entry name" value="TYR_PHOSPHATASE_2"/>
    <property type="match status" value="1"/>
</dbReference>
<dbReference type="InterPro" id="IPR029021">
    <property type="entry name" value="Prot-tyrosine_phosphatase-like"/>
</dbReference>
<dbReference type="KEGG" id="sde:Sde_0255"/>
<sequence length="581" mass="64254">MKYKYTHLISVIILTAIALKSVPLLLLVLAAWIALALGAVALAYKYNWAMLFRKKKNGVIPASVRWVFTPYLVGVTLYNIYIKSKDSVPVIQKIEPNLYLGARMRAGELENLHSVKIQSVLDLTAEFDGLGDYAQEHDIDYLNIPVLDHGLPKLHQLVQACRWIDKNVKRKRSVLVHCALGRGRSVLVVAAYLLATKKAGDVEEALDEIRTIRATARLNKRQHSALNKWKEELQQSTIKKEQAWLIANPVSGTEQWPRYKQDIIARLENHFDLHVVETSKQLGADYWAKQALKAKVGLVIISGGDGTVGEAASVLANTDTVMGVLPLGTANALSHAIIGWQTKIIPVESACETIESGEPRRIDTALCNKKRMLLAMGIGIEAKMITEASAERKSKLGQLAYIDGFFRALKHGNEYKLDVKFDDEPVKRIVTKSLVVANAAPVTTLLAQGNGSPNYSDGFLDVTWLPKGGEVADEVMSLGALALSGLYERPFNGHVFHKRAKKISISSPGAIHYVLDGEPKCDQQITLELESKSLRIFVPVTEGNEGNEANSETEYRDNKAQAIEPLTPLNKQEQTDSVLER</sequence>
<evidence type="ECO:0000256" key="1">
    <source>
        <dbReference type="SAM" id="MobiDB-lite"/>
    </source>
</evidence>
<dbReference type="STRING" id="203122.Sde_0255"/>
<dbReference type="InterPro" id="IPR020422">
    <property type="entry name" value="TYR_PHOSPHATASE_DUAL_dom"/>
</dbReference>
<feature type="domain" description="DAGKc" evidence="5">
    <location>
        <begin position="238"/>
        <end position="370"/>
    </location>
</feature>
<dbReference type="SUPFAM" id="SSF52799">
    <property type="entry name" value="(Phosphotyrosine protein) phosphatases II"/>
    <property type="match status" value="1"/>
</dbReference>
<dbReference type="SMART" id="SM00195">
    <property type="entry name" value="DSPc"/>
    <property type="match status" value="1"/>
</dbReference>
<dbReference type="SMART" id="SM00046">
    <property type="entry name" value="DAGKc"/>
    <property type="match status" value="1"/>
</dbReference>
<feature type="transmembrane region" description="Helical" evidence="2">
    <location>
        <begin position="24"/>
        <end position="44"/>
    </location>
</feature>
<keyword evidence="7" id="KW-1185">Reference proteome</keyword>
<evidence type="ECO:0000313" key="7">
    <source>
        <dbReference type="Proteomes" id="UP000001947"/>
    </source>
</evidence>
<dbReference type="InterPro" id="IPR016064">
    <property type="entry name" value="NAD/diacylglycerol_kinase_sf"/>
</dbReference>
<dbReference type="Proteomes" id="UP000001947">
    <property type="component" value="Chromosome"/>
</dbReference>
<evidence type="ECO:0000256" key="2">
    <source>
        <dbReference type="SAM" id="Phobius"/>
    </source>
</evidence>
<keyword evidence="2" id="KW-0472">Membrane</keyword>
<dbReference type="OrthoDB" id="142078at2"/>
<dbReference type="PANTHER" id="PTHR47216:SF4">
    <property type="entry name" value="OS01G0859400 PROTEIN"/>
    <property type="match status" value="1"/>
</dbReference>
<gene>
    <name evidence="6" type="ordered locus">Sde_0255</name>
</gene>
<name>Q21P60_SACD2</name>
<evidence type="ECO:0000259" key="5">
    <source>
        <dbReference type="PROSITE" id="PS50146"/>
    </source>
</evidence>
<dbReference type="InterPro" id="IPR000340">
    <property type="entry name" value="Dual-sp_phosphatase_cat-dom"/>
</dbReference>
<dbReference type="AlphaFoldDB" id="Q21P60"/>
<feature type="domain" description="Tyrosine specific protein phosphatases" evidence="4">
    <location>
        <begin position="155"/>
        <end position="224"/>
    </location>
</feature>
<keyword evidence="6" id="KW-0808">Transferase</keyword>
<accession>Q21P60</accession>
<dbReference type="SUPFAM" id="SSF111331">
    <property type="entry name" value="NAD kinase/diacylglycerol kinase-like"/>
    <property type="match status" value="1"/>
</dbReference>
<dbReference type="HOGENOM" id="CLU_499361_0_0_6"/>
<organism evidence="6 7">
    <name type="scientific">Saccharophagus degradans (strain 2-40 / ATCC 43961 / DSM 17024)</name>
    <dbReference type="NCBI Taxonomy" id="203122"/>
    <lineage>
        <taxon>Bacteria</taxon>
        <taxon>Pseudomonadati</taxon>
        <taxon>Pseudomonadota</taxon>
        <taxon>Gammaproteobacteria</taxon>
        <taxon>Cellvibrionales</taxon>
        <taxon>Cellvibrionaceae</taxon>
        <taxon>Saccharophagus</taxon>
    </lineage>
</organism>
<dbReference type="CDD" id="cd14527">
    <property type="entry name" value="DSP_bac"/>
    <property type="match status" value="1"/>
</dbReference>
<feature type="compositionally biased region" description="Polar residues" evidence="1">
    <location>
        <begin position="569"/>
        <end position="581"/>
    </location>
</feature>
<dbReference type="FunFam" id="3.90.190.10:FF:000157">
    <property type="entry name" value="Protein-tyrosine phosphatase"/>
    <property type="match status" value="1"/>
</dbReference>
<dbReference type="NCBIfam" id="NF009025">
    <property type="entry name" value="PRK12361.1"/>
    <property type="match status" value="1"/>
</dbReference>
<dbReference type="RefSeq" id="WP_011466743.1">
    <property type="nucleotide sequence ID" value="NC_007912.1"/>
</dbReference>
<dbReference type="Gene3D" id="3.40.50.10330">
    <property type="entry name" value="Probable inorganic polyphosphate/atp-NAD kinase, domain 1"/>
    <property type="match status" value="1"/>
</dbReference>
<keyword evidence="2" id="KW-1133">Transmembrane helix</keyword>
<evidence type="ECO:0000313" key="6">
    <source>
        <dbReference type="EMBL" id="ABD79519.1"/>
    </source>
</evidence>
<dbReference type="SMART" id="SM00404">
    <property type="entry name" value="PTPc_motif"/>
    <property type="match status" value="1"/>
</dbReference>
<dbReference type="eggNOG" id="COG2453">
    <property type="taxonomic scope" value="Bacteria"/>
</dbReference>
<dbReference type="GeneID" id="98611959"/>
<dbReference type="PROSITE" id="PS50146">
    <property type="entry name" value="DAGK"/>
    <property type="match status" value="1"/>
</dbReference>
<dbReference type="eggNOG" id="COG1597">
    <property type="taxonomic scope" value="Bacteria"/>
</dbReference>
<dbReference type="InterPro" id="IPR003595">
    <property type="entry name" value="Tyr_Pase_cat"/>
</dbReference>
<evidence type="ECO:0000259" key="4">
    <source>
        <dbReference type="PROSITE" id="PS50056"/>
    </source>
</evidence>
<dbReference type="Pfam" id="PF00781">
    <property type="entry name" value="DAGK_cat"/>
    <property type="match status" value="1"/>
</dbReference>
<dbReference type="InterPro" id="IPR017438">
    <property type="entry name" value="ATP-NAD_kinase_N"/>
</dbReference>
<keyword evidence="6" id="KW-0418">Kinase</keyword>
<protein>
    <submittedName>
        <fullName evidence="6">Diacylglycerol kinase, catalytic region</fullName>
    </submittedName>
</protein>
<dbReference type="EMBL" id="CP000282">
    <property type="protein sequence ID" value="ABD79519.1"/>
    <property type="molecule type" value="Genomic_DNA"/>
</dbReference>
<dbReference type="GO" id="GO:0016301">
    <property type="term" value="F:kinase activity"/>
    <property type="evidence" value="ECO:0007669"/>
    <property type="project" value="UniProtKB-KW"/>
</dbReference>
<dbReference type="InterPro" id="IPR000387">
    <property type="entry name" value="Tyr_Pase_dom"/>
</dbReference>
<keyword evidence="2" id="KW-0812">Transmembrane</keyword>
<proteinExistence type="predicted"/>